<reference evidence="2" key="1">
    <citation type="submission" date="2024-06" db="EMBL/GenBank/DDBJ databases">
        <title>Multi-omics analyses provide insights into the biosynthesis of the anticancer antibiotic pleurotin in Hohenbuehelia grisea.</title>
        <authorList>
            <person name="Weaver J.A."/>
            <person name="Alberti F."/>
        </authorList>
    </citation>
    <scope>NUCLEOTIDE SEQUENCE [LARGE SCALE GENOMIC DNA]</scope>
    <source>
        <strain evidence="2">T-177</strain>
    </source>
</reference>
<comment type="caution">
    <text evidence="1">The sequence shown here is derived from an EMBL/GenBank/DDBJ whole genome shotgun (WGS) entry which is preliminary data.</text>
</comment>
<dbReference type="EMBL" id="JASNQZ010000010">
    <property type="protein sequence ID" value="KAL0952290.1"/>
    <property type="molecule type" value="Genomic_DNA"/>
</dbReference>
<organism evidence="1 2">
    <name type="scientific">Hohenbuehelia grisea</name>
    <dbReference type="NCBI Taxonomy" id="104357"/>
    <lineage>
        <taxon>Eukaryota</taxon>
        <taxon>Fungi</taxon>
        <taxon>Dikarya</taxon>
        <taxon>Basidiomycota</taxon>
        <taxon>Agaricomycotina</taxon>
        <taxon>Agaricomycetes</taxon>
        <taxon>Agaricomycetidae</taxon>
        <taxon>Agaricales</taxon>
        <taxon>Pleurotineae</taxon>
        <taxon>Pleurotaceae</taxon>
        <taxon>Hohenbuehelia</taxon>
    </lineage>
</organism>
<dbReference type="Proteomes" id="UP001556367">
    <property type="component" value="Unassembled WGS sequence"/>
</dbReference>
<gene>
    <name evidence="1" type="ORF">HGRIS_006580</name>
</gene>
<accession>A0ABR3J9X5</accession>
<sequence>MSGKIIIVNRFAFCFDHGNELCHLCDEDFRFDNNNSAGIARALARKLGNEFEAENGFDLQERQPINIYTYGVKPHTHHRGPQASGSCTEHSKLDCQKCYDWIRLISAEATGDGIDAVRARVIRSG</sequence>
<evidence type="ECO:0000313" key="2">
    <source>
        <dbReference type="Proteomes" id="UP001556367"/>
    </source>
</evidence>
<protein>
    <submittedName>
        <fullName evidence="1">Uncharacterized protein</fullName>
    </submittedName>
</protein>
<proteinExistence type="predicted"/>
<name>A0ABR3J9X5_9AGAR</name>
<keyword evidence="2" id="KW-1185">Reference proteome</keyword>
<evidence type="ECO:0000313" key="1">
    <source>
        <dbReference type="EMBL" id="KAL0952290.1"/>
    </source>
</evidence>